<feature type="compositionally biased region" description="Pro residues" evidence="1">
    <location>
        <begin position="54"/>
        <end position="65"/>
    </location>
</feature>
<feature type="compositionally biased region" description="Basic and acidic residues" evidence="1">
    <location>
        <begin position="14"/>
        <end position="27"/>
    </location>
</feature>
<dbReference type="EMBL" id="MU155187">
    <property type="protein sequence ID" value="KAF9480852.1"/>
    <property type="molecule type" value="Genomic_DNA"/>
</dbReference>
<comment type="caution">
    <text evidence="2">The sequence shown here is derived from an EMBL/GenBank/DDBJ whole genome shotgun (WGS) entry which is preliminary data.</text>
</comment>
<proteinExistence type="predicted"/>
<feature type="compositionally biased region" description="Basic and acidic residues" evidence="1">
    <location>
        <begin position="34"/>
        <end position="45"/>
    </location>
</feature>
<organism evidence="2 3">
    <name type="scientific">Pholiota conissans</name>
    <dbReference type="NCBI Taxonomy" id="109636"/>
    <lineage>
        <taxon>Eukaryota</taxon>
        <taxon>Fungi</taxon>
        <taxon>Dikarya</taxon>
        <taxon>Basidiomycota</taxon>
        <taxon>Agaricomycotina</taxon>
        <taxon>Agaricomycetes</taxon>
        <taxon>Agaricomycetidae</taxon>
        <taxon>Agaricales</taxon>
        <taxon>Agaricineae</taxon>
        <taxon>Strophariaceae</taxon>
        <taxon>Pholiota</taxon>
    </lineage>
</organism>
<dbReference type="PANTHER" id="PTHR40462:SF1">
    <property type="entry name" value="EXPRESSED PROTEIN"/>
    <property type="match status" value="1"/>
</dbReference>
<feature type="compositionally biased region" description="Low complexity" evidence="1">
    <location>
        <begin position="84"/>
        <end position="104"/>
    </location>
</feature>
<feature type="region of interest" description="Disordered" evidence="1">
    <location>
        <begin position="1"/>
        <end position="161"/>
    </location>
</feature>
<sequence>MDLLNSLQKLALSDNKKAPEQQQHHDAPAPAAAPKHENVFDKLSDKLGGSHATPAPPPVATPAPAPKHESVFDKIGDALSGSHAHSTTPPAPSVATPAAAAPAHESVLGKIGSALSGLQHHTGAPHEAAAQAPKKDDGLLGKLGDAISGRKTPPPPPKEQNLLDKLTHVISGKDEQPAKPQGLADKINYALGGGAKGEQNEDKLDKAIDLFQEHVLKEGPQNNESAIEQAKDKKIADTIRHTLGRDKPE</sequence>
<dbReference type="PANTHER" id="PTHR40462">
    <property type="entry name" value="CHROMOSOME 1, WHOLE GENOME SHOTGUN SEQUENCE"/>
    <property type="match status" value="1"/>
</dbReference>
<accession>A0A9P5Z3K6</accession>
<reference evidence="2" key="1">
    <citation type="submission" date="2020-11" db="EMBL/GenBank/DDBJ databases">
        <authorList>
            <consortium name="DOE Joint Genome Institute"/>
            <person name="Ahrendt S."/>
            <person name="Riley R."/>
            <person name="Andreopoulos W."/>
            <person name="Labutti K."/>
            <person name="Pangilinan J."/>
            <person name="Ruiz-Duenas F.J."/>
            <person name="Barrasa J.M."/>
            <person name="Sanchez-Garcia M."/>
            <person name="Camarero S."/>
            <person name="Miyauchi S."/>
            <person name="Serrano A."/>
            <person name="Linde D."/>
            <person name="Babiker R."/>
            <person name="Drula E."/>
            <person name="Ayuso-Fernandez I."/>
            <person name="Pacheco R."/>
            <person name="Padilla G."/>
            <person name="Ferreira P."/>
            <person name="Barriuso J."/>
            <person name="Kellner H."/>
            <person name="Castanera R."/>
            <person name="Alfaro M."/>
            <person name="Ramirez L."/>
            <person name="Pisabarro A.G."/>
            <person name="Kuo A."/>
            <person name="Tritt A."/>
            <person name="Lipzen A."/>
            <person name="He G."/>
            <person name="Yan M."/>
            <person name="Ng V."/>
            <person name="Cullen D."/>
            <person name="Martin F."/>
            <person name="Rosso M.-N."/>
            <person name="Henrissat B."/>
            <person name="Hibbett D."/>
            <person name="Martinez A.T."/>
            <person name="Grigoriev I.V."/>
        </authorList>
    </citation>
    <scope>NUCLEOTIDE SEQUENCE</scope>
    <source>
        <strain evidence="2">CIRM-BRFM 674</strain>
    </source>
</reference>
<gene>
    <name evidence="2" type="ORF">BDN70DRAFT_804514</name>
</gene>
<evidence type="ECO:0000256" key="1">
    <source>
        <dbReference type="SAM" id="MobiDB-lite"/>
    </source>
</evidence>
<dbReference type="OrthoDB" id="3050608at2759"/>
<dbReference type="Proteomes" id="UP000807469">
    <property type="component" value="Unassembled WGS sequence"/>
</dbReference>
<name>A0A9P5Z3K6_9AGAR</name>
<keyword evidence="3" id="KW-1185">Reference proteome</keyword>
<dbReference type="AlphaFoldDB" id="A0A9P5Z3K6"/>
<evidence type="ECO:0000313" key="2">
    <source>
        <dbReference type="EMBL" id="KAF9480852.1"/>
    </source>
</evidence>
<evidence type="ECO:0000313" key="3">
    <source>
        <dbReference type="Proteomes" id="UP000807469"/>
    </source>
</evidence>
<feature type="compositionally biased region" description="Basic and acidic residues" evidence="1">
    <location>
        <begin position="66"/>
        <end position="76"/>
    </location>
</feature>
<protein>
    <submittedName>
        <fullName evidence="2">Uncharacterized protein</fullName>
    </submittedName>
</protein>